<sequence length="259" mass="27675">MADFLDTLAQSAKATIDNGYYEVATEAAASRLSLKKAILEAKCTPVITEIKAASPSAGMIREKVDVRNIAESMEKGGAVGISVLTEPKHFNGSLHSLVEARRKVKLPIIMKDIILSPVQLEAASKLGANVVLLIVALFNRGYCESTLSDMIATAHSNGLEILLETHTSKEFRSAVTTQADLIGINNRNLATLKVDLNVTKNILEQNSAEGKIIVSESGVSTPADLRFLHSYGAQAFLVGSAVMLAEDVEGKVKELVSVL</sequence>
<dbReference type="EC" id="4.1.1.48" evidence="3"/>
<dbReference type="GO" id="GO:0004425">
    <property type="term" value="F:indole-3-glycerol-phosphate synthase activity"/>
    <property type="evidence" value="ECO:0007669"/>
    <property type="project" value="UniProtKB-EC"/>
</dbReference>
<keyword evidence="4" id="KW-0028">Amino-acid biosynthesis</keyword>
<dbReference type="InterPro" id="IPR013785">
    <property type="entry name" value="Aldolase_TIM"/>
</dbReference>
<dbReference type="Gene3D" id="3.20.20.70">
    <property type="entry name" value="Aldolase class I"/>
    <property type="match status" value="1"/>
</dbReference>
<name>A0A0M0BRH2_9ARCH</name>
<dbReference type="InterPro" id="IPR011060">
    <property type="entry name" value="RibuloseP-bd_barrel"/>
</dbReference>
<dbReference type="EMBL" id="LFWV01000040">
    <property type="protein sequence ID" value="KON31198.1"/>
    <property type="molecule type" value="Genomic_DNA"/>
</dbReference>
<dbReference type="Proteomes" id="UP000054016">
    <property type="component" value="Unassembled WGS sequence"/>
</dbReference>
<dbReference type="Pfam" id="PF00218">
    <property type="entry name" value="IGPS"/>
    <property type="match status" value="1"/>
</dbReference>
<gene>
    <name evidence="10" type="ORF">AC478_03165</name>
</gene>
<dbReference type="PANTHER" id="PTHR22854:SF2">
    <property type="entry name" value="INDOLE-3-GLYCEROL-PHOSPHATE SYNTHASE"/>
    <property type="match status" value="1"/>
</dbReference>
<dbReference type="InterPro" id="IPR045186">
    <property type="entry name" value="Indole-3-glycerol_P_synth"/>
</dbReference>
<dbReference type="SUPFAM" id="SSF51366">
    <property type="entry name" value="Ribulose-phoshate binding barrel"/>
    <property type="match status" value="1"/>
</dbReference>
<dbReference type="GO" id="GO:0000162">
    <property type="term" value="P:L-tryptophan biosynthetic process"/>
    <property type="evidence" value="ECO:0007669"/>
    <property type="project" value="UniProtKB-UniPathway"/>
</dbReference>
<comment type="catalytic activity">
    <reaction evidence="1">
        <text>1-(2-carboxyphenylamino)-1-deoxy-D-ribulose 5-phosphate + H(+) = (1S,2R)-1-C-(indol-3-yl)glycerol 3-phosphate + CO2 + H2O</text>
        <dbReference type="Rhea" id="RHEA:23476"/>
        <dbReference type="ChEBI" id="CHEBI:15377"/>
        <dbReference type="ChEBI" id="CHEBI:15378"/>
        <dbReference type="ChEBI" id="CHEBI:16526"/>
        <dbReference type="ChEBI" id="CHEBI:58613"/>
        <dbReference type="ChEBI" id="CHEBI:58866"/>
        <dbReference type="EC" id="4.1.1.48"/>
    </reaction>
</comment>
<evidence type="ECO:0000256" key="7">
    <source>
        <dbReference type="ARBA" id="ARBA00023141"/>
    </source>
</evidence>
<dbReference type="AlphaFoldDB" id="A0A0M0BRH2"/>
<evidence type="ECO:0000256" key="1">
    <source>
        <dbReference type="ARBA" id="ARBA00001633"/>
    </source>
</evidence>
<evidence type="ECO:0000256" key="5">
    <source>
        <dbReference type="ARBA" id="ARBA00022793"/>
    </source>
</evidence>
<evidence type="ECO:0000256" key="6">
    <source>
        <dbReference type="ARBA" id="ARBA00022822"/>
    </source>
</evidence>
<keyword evidence="5" id="KW-0210">Decarboxylase</keyword>
<comment type="caution">
    <text evidence="10">The sequence shown here is derived from an EMBL/GenBank/DDBJ whole genome shotgun (WGS) entry which is preliminary data.</text>
</comment>
<organism evidence="10 11">
    <name type="scientific">miscellaneous Crenarchaeota group-1 archaeon SG8-32-3</name>
    <dbReference type="NCBI Taxonomy" id="1685125"/>
    <lineage>
        <taxon>Archaea</taxon>
        <taxon>Candidatus Bathyarchaeota</taxon>
        <taxon>MCG-1</taxon>
    </lineage>
</organism>
<dbReference type="PATRIC" id="fig|1685125.3.peg.101"/>
<dbReference type="PANTHER" id="PTHR22854">
    <property type="entry name" value="TRYPTOPHAN BIOSYNTHESIS PROTEIN"/>
    <property type="match status" value="1"/>
</dbReference>
<keyword evidence="6" id="KW-0822">Tryptophan biosynthesis</keyword>
<keyword evidence="7" id="KW-0057">Aromatic amino acid biosynthesis</keyword>
<evidence type="ECO:0000259" key="9">
    <source>
        <dbReference type="Pfam" id="PF00218"/>
    </source>
</evidence>
<proteinExistence type="predicted"/>
<evidence type="ECO:0000256" key="4">
    <source>
        <dbReference type="ARBA" id="ARBA00022605"/>
    </source>
</evidence>
<evidence type="ECO:0000256" key="3">
    <source>
        <dbReference type="ARBA" id="ARBA00012362"/>
    </source>
</evidence>
<dbReference type="UniPathway" id="UPA00035">
    <property type="reaction ID" value="UER00043"/>
</dbReference>
<comment type="pathway">
    <text evidence="2">Amino-acid biosynthesis; L-tryptophan biosynthesis; L-tryptophan from chorismate: step 4/5.</text>
</comment>
<dbReference type="InterPro" id="IPR013798">
    <property type="entry name" value="Indole-3-glycerol_P_synth_dom"/>
</dbReference>
<evidence type="ECO:0000256" key="2">
    <source>
        <dbReference type="ARBA" id="ARBA00004696"/>
    </source>
</evidence>
<accession>A0A0M0BRH2</accession>
<feature type="domain" description="Indole-3-glycerol phosphate synthase" evidence="9">
    <location>
        <begin position="21"/>
        <end position="255"/>
    </location>
</feature>
<keyword evidence="8" id="KW-0456">Lyase</keyword>
<protein>
    <recommendedName>
        <fullName evidence="3">indole-3-glycerol-phosphate synthase</fullName>
        <ecNumber evidence="3">4.1.1.48</ecNumber>
    </recommendedName>
</protein>
<dbReference type="CDD" id="cd00331">
    <property type="entry name" value="IGPS"/>
    <property type="match status" value="1"/>
</dbReference>
<dbReference type="GO" id="GO:0004640">
    <property type="term" value="F:phosphoribosylanthranilate isomerase activity"/>
    <property type="evidence" value="ECO:0007669"/>
    <property type="project" value="TreeGrafter"/>
</dbReference>
<evidence type="ECO:0000313" key="11">
    <source>
        <dbReference type="Proteomes" id="UP000054016"/>
    </source>
</evidence>
<evidence type="ECO:0000256" key="8">
    <source>
        <dbReference type="ARBA" id="ARBA00023239"/>
    </source>
</evidence>
<evidence type="ECO:0000313" key="10">
    <source>
        <dbReference type="EMBL" id="KON31198.1"/>
    </source>
</evidence>
<reference evidence="11" key="1">
    <citation type="submission" date="2015-06" db="EMBL/GenBank/DDBJ databases">
        <title>New insights into the roles of widespread benthic archaea in carbon and nitrogen cycling.</title>
        <authorList>
            <person name="Lazar C.S."/>
            <person name="Baker B.J."/>
            <person name="Seitz K.W."/>
            <person name="Hyde A.S."/>
            <person name="Dick G.J."/>
            <person name="Hinrichs K.-U."/>
            <person name="Teske A.P."/>
        </authorList>
    </citation>
    <scope>NUCLEOTIDE SEQUENCE [LARGE SCALE GENOMIC DNA]</scope>
</reference>